<reference evidence="2 3" key="1">
    <citation type="submission" date="2015-07" db="EMBL/GenBank/DDBJ databases">
        <title>The genome of the fungus Escovopsis weberi, a specialized disease agent of ant agriculture.</title>
        <authorList>
            <person name="de Man T.J."/>
            <person name="Stajich J.E."/>
            <person name="Kubicek C.P."/>
            <person name="Chenthamara K."/>
            <person name="Atanasova L."/>
            <person name="Druzhinina I.S."/>
            <person name="Birnbaum S."/>
            <person name="Barribeau S.M."/>
            <person name="Teiling C."/>
            <person name="Suen G."/>
            <person name="Currie C."/>
            <person name="Gerardo N.M."/>
        </authorList>
    </citation>
    <scope>NUCLEOTIDE SEQUENCE [LARGE SCALE GENOMIC DNA]</scope>
</reference>
<comment type="caution">
    <text evidence="2">The sequence shown here is derived from an EMBL/GenBank/DDBJ whole genome shotgun (WGS) entry which is preliminary data.</text>
</comment>
<dbReference type="Proteomes" id="UP000053831">
    <property type="component" value="Unassembled WGS sequence"/>
</dbReference>
<evidence type="ECO:0000313" key="2">
    <source>
        <dbReference type="EMBL" id="KOS21586.1"/>
    </source>
</evidence>
<proteinExistence type="predicted"/>
<sequence>MVRVRGSRRAAALQPGDYDHEIILVDDDEDGEGEADNGIQQPRDTSIEGPGMTAIATFSPLDSNTINRAAGGSGNSIQGEAARGKFKGKDEAGMRSHRPQ</sequence>
<keyword evidence="3" id="KW-1185">Reference proteome</keyword>
<organism evidence="2 3">
    <name type="scientific">Escovopsis weberi</name>
    <dbReference type="NCBI Taxonomy" id="150374"/>
    <lineage>
        <taxon>Eukaryota</taxon>
        <taxon>Fungi</taxon>
        <taxon>Dikarya</taxon>
        <taxon>Ascomycota</taxon>
        <taxon>Pezizomycotina</taxon>
        <taxon>Sordariomycetes</taxon>
        <taxon>Hypocreomycetidae</taxon>
        <taxon>Hypocreales</taxon>
        <taxon>Hypocreaceae</taxon>
        <taxon>Escovopsis</taxon>
    </lineage>
</organism>
<gene>
    <name evidence="2" type="ORF">ESCO_005060</name>
</gene>
<accession>A0A0M8MY19</accession>
<evidence type="ECO:0000313" key="3">
    <source>
        <dbReference type="Proteomes" id="UP000053831"/>
    </source>
</evidence>
<protein>
    <submittedName>
        <fullName evidence="2">Uncharacterized protein</fullName>
    </submittedName>
</protein>
<dbReference type="EMBL" id="LGSR01000008">
    <property type="protein sequence ID" value="KOS21586.1"/>
    <property type="molecule type" value="Genomic_DNA"/>
</dbReference>
<name>A0A0M8MY19_ESCWE</name>
<dbReference type="AlphaFoldDB" id="A0A0M8MY19"/>
<evidence type="ECO:0000256" key="1">
    <source>
        <dbReference type="SAM" id="MobiDB-lite"/>
    </source>
</evidence>
<feature type="region of interest" description="Disordered" evidence="1">
    <location>
        <begin position="27"/>
        <end position="100"/>
    </location>
</feature>